<dbReference type="Proteomes" id="UP001461341">
    <property type="component" value="Chromosome"/>
</dbReference>
<feature type="transmembrane region" description="Helical" evidence="5">
    <location>
        <begin position="21"/>
        <end position="40"/>
    </location>
</feature>
<dbReference type="EMBL" id="CP121689">
    <property type="protein sequence ID" value="WZL75591.1"/>
    <property type="molecule type" value="Genomic_DNA"/>
</dbReference>
<gene>
    <name evidence="6" type="ORF">QBE54_08320</name>
</gene>
<proteinExistence type="predicted"/>
<evidence type="ECO:0000256" key="4">
    <source>
        <dbReference type="ARBA" id="ARBA00023136"/>
    </source>
</evidence>
<keyword evidence="4 5" id="KW-0472">Membrane</keyword>
<dbReference type="InterPro" id="IPR007318">
    <property type="entry name" value="Phopholipid_MeTrfase"/>
</dbReference>
<dbReference type="EC" id="2.1.1.334" evidence="6"/>
<organism evidence="6 7">
    <name type="scientific">Thermatribacter velox</name>
    <dbReference type="NCBI Taxonomy" id="3039681"/>
    <lineage>
        <taxon>Bacteria</taxon>
        <taxon>Pseudomonadati</taxon>
        <taxon>Atribacterota</taxon>
        <taxon>Atribacteria</taxon>
        <taxon>Atribacterales</taxon>
        <taxon>Thermatribacteraceae</taxon>
        <taxon>Thermatribacter</taxon>
    </lineage>
</organism>
<dbReference type="GO" id="GO:0032259">
    <property type="term" value="P:methylation"/>
    <property type="evidence" value="ECO:0007669"/>
    <property type="project" value="UniProtKB-KW"/>
</dbReference>
<keyword evidence="7" id="KW-1185">Reference proteome</keyword>
<dbReference type="RefSeq" id="WP_369017739.1">
    <property type="nucleotide sequence ID" value="NZ_CP121689.1"/>
</dbReference>
<protein>
    <submittedName>
        <fullName evidence="6">Isoprenylcysteine carboxylmethyltransferase family protein</fullName>
        <ecNumber evidence="6">2.1.1.100</ecNumber>
        <ecNumber evidence="6">2.1.1.334</ecNumber>
    </submittedName>
</protein>
<dbReference type="EC" id="2.1.1.100" evidence="6"/>
<dbReference type="PANTHER" id="PTHR12714">
    <property type="entry name" value="PROTEIN-S ISOPRENYLCYSTEINE O-METHYLTRANSFERASE"/>
    <property type="match status" value="1"/>
</dbReference>
<comment type="subcellular location">
    <subcellularLocation>
        <location evidence="1">Endomembrane system</location>
        <topology evidence="1">Multi-pass membrane protein</topology>
    </subcellularLocation>
</comment>
<dbReference type="GO" id="GO:0004671">
    <property type="term" value="F:protein C-terminal S-isoprenylcysteine carboxyl O-methyltransferase activity"/>
    <property type="evidence" value="ECO:0007669"/>
    <property type="project" value="UniProtKB-EC"/>
</dbReference>
<feature type="transmembrane region" description="Helical" evidence="5">
    <location>
        <begin position="170"/>
        <end position="195"/>
    </location>
</feature>
<feature type="transmembrane region" description="Helical" evidence="5">
    <location>
        <begin position="46"/>
        <end position="68"/>
    </location>
</feature>
<sequence>MSSGCTLENQRSYAQRIGTALFPRRGFLWGALGILVFLSAHPTPQLFKTGILLIVAGTALRAWCAGYIKAHRGKMHNVRELLTCGPYAHLRNPLYLANGIIGSGVVFLSGKLFWFLFFIPFLFLLYGFIVSAEEAFLSERFGSEYQKYAEAVPRLIPRLTPYPNRKHSPFSWHAFLTSEIHTLVTFLLVILLFYLRGTSLFSFLNRFHLF</sequence>
<accession>A0ABZ2YBR0</accession>
<evidence type="ECO:0000313" key="6">
    <source>
        <dbReference type="EMBL" id="WZL75591.1"/>
    </source>
</evidence>
<keyword evidence="3 5" id="KW-1133">Transmembrane helix</keyword>
<keyword evidence="6" id="KW-0489">Methyltransferase</keyword>
<reference evidence="6 7" key="1">
    <citation type="submission" date="2023-03" db="EMBL/GenBank/DDBJ databases">
        <title>Novel Species.</title>
        <authorList>
            <person name="Ma S."/>
        </authorList>
    </citation>
    <scope>NUCLEOTIDE SEQUENCE [LARGE SCALE GENOMIC DNA]</scope>
    <source>
        <strain evidence="6 7">B11</strain>
    </source>
</reference>
<feature type="transmembrane region" description="Helical" evidence="5">
    <location>
        <begin position="112"/>
        <end position="132"/>
    </location>
</feature>
<evidence type="ECO:0000256" key="2">
    <source>
        <dbReference type="ARBA" id="ARBA00022692"/>
    </source>
</evidence>
<evidence type="ECO:0000256" key="3">
    <source>
        <dbReference type="ARBA" id="ARBA00022989"/>
    </source>
</evidence>
<evidence type="ECO:0000256" key="5">
    <source>
        <dbReference type="SAM" id="Phobius"/>
    </source>
</evidence>
<keyword evidence="2 5" id="KW-0812">Transmembrane</keyword>
<dbReference type="Pfam" id="PF04191">
    <property type="entry name" value="PEMT"/>
    <property type="match status" value="1"/>
</dbReference>
<name>A0ABZ2YBR0_9BACT</name>
<evidence type="ECO:0000256" key="1">
    <source>
        <dbReference type="ARBA" id="ARBA00004127"/>
    </source>
</evidence>
<evidence type="ECO:0000313" key="7">
    <source>
        <dbReference type="Proteomes" id="UP001461341"/>
    </source>
</evidence>
<dbReference type="Gene3D" id="1.20.120.1630">
    <property type="match status" value="1"/>
</dbReference>
<dbReference type="PANTHER" id="PTHR12714:SF9">
    <property type="entry name" value="PROTEIN-S-ISOPRENYLCYSTEINE O-METHYLTRANSFERASE"/>
    <property type="match status" value="1"/>
</dbReference>
<keyword evidence="6" id="KW-0808">Transferase</keyword>